<dbReference type="SMART" id="SM00812">
    <property type="entry name" value="Alpha_L_fucos"/>
    <property type="match status" value="1"/>
</dbReference>
<evidence type="ECO:0000256" key="2">
    <source>
        <dbReference type="ARBA" id="ARBA00007951"/>
    </source>
</evidence>
<protein>
    <recommendedName>
        <fullName evidence="3">alpha-L-fucosidase</fullName>
        <ecNumber evidence="3">3.2.1.51</ecNumber>
    </recommendedName>
</protein>
<evidence type="ECO:0000256" key="3">
    <source>
        <dbReference type="ARBA" id="ARBA00012662"/>
    </source>
</evidence>
<dbReference type="EC" id="3.2.1.51" evidence="3"/>
<evidence type="ECO:0000256" key="4">
    <source>
        <dbReference type="ARBA" id="ARBA00022729"/>
    </source>
</evidence>
<evidence type="ECO:0000313" key="9">
    <source>
        <dbReference type="EMBL" id="GAM39896.1"/>
    </source>
</evidence>
<comment type="function">
    <text evidence="1">Alpha-L-fucosidase is responsible for hydrolyzing the alpha-1,6-linked fucose joined to the reducing-end N-acetylglucosamine of the carbohydrate moieties of glycoproteins.</text>
</comment>
<evidence type="ECO:0000256" key="6">
    <source>
        <dbReference type="ARBA" id="ARBA00023295"/>
    </source>
</evidence>
<evidence type="ECO:0000259" key="8">
    <source>
        <dbReference type="Pfam" id="PF01120"/>
    </source>
</evidence>
<dbReference type="InterPro" id="IPR057739">
    <property type="entry name" value="Glyco_hydro_29_N"/>
</dbReference>
<keyword evidence="6" id="KW-0326">Glycosidase</keyword>
<comment type="caution">
    <text evidence="9">The sequence shown here is derived from an EMBL/GenBank/DDBJ whole genome shotgun (WGS) entry which is preliminary data.</text>
</comment>
<dbReference type="InterPro" id="IPR016286">
    <property type="entry name" value="FUC_metazoa-typ"/>
</dbReference>
<dbReference type="InterPro" id="IPR017853">
    <property type="entry name" value="GH"/>
</dbReference>
<comment type="similarity">
    <text evidence="2">Belongs to the glycosyl hydrolase 29 family.</text>
</comment>
<dbReference type="InterPro" id="IPR000933">
    <property type="entry name" value="Glyco_hydro_29"/>
</dbReference>
<dbReference type="PANTHER" id="PTHR10030">
    <property type="entry name" value="ALPHA-L-FUCOSIDASE"/>
    <property type="match status" value="1"/>
</dbReference>
<dbReference type="EMBL" id="DF933830">
    <property type="protein sequence ID" value="GAM39896.1"/>
    <property type="molecule type" value="Genomic_DNA"/>
</dbReference>
<accession>A0A6V8HFX4</accession>
<dbReference type="PRINTS" id="PR00741">
    <property type="entry name" value="GLHYDRLASE29"/>
</dbReference>
<sequence length="609" mass="68219">MATRKMRCMIWLLGAAVFTNAAANSEFDVQERSNRYPPTLEIENPVLTSKWIEGSDFVQVIEMVITNNNDQNYLTSADTLVVSADSDFVDLVSSGSLTRLAPHQSAVVQIGVKNKEGITAGTPCTVNITATYGQAYGSGVTAAATSTGNCGFGDYEASTSSLSNHWNPDWFNDVKFGIFIHWGLYAAPAYGSVSPNEDYAEWYWMRQHDPNYKTKTYQYHLETYGENFNYDDFMSNFTDVAWDPKEWMDLIAASGAHYFVPVTKHHDGFALFDFPTNISMRSSIHYGPQRDFIGELLATAKQYYPEIRRGTYFSLPEWYNPAYAEYAITWGGGFPGGPPVNPYTNKTIPYTGYVPVNDFVTDIQLPQMQQLAYQYETELMWCDIGGANNSTIFASEWLNWARDQGRQVTFNNRCGIPGDFDTPEYTTNSGTVSFKWESNRGMDPFSFGFNYQTPLDAYLTGEDIIQSLVDIVSKNGNFLLDIGPMHNGSIPEIMQRGLRDAGSWLETHGDGIYNTRTWSVTPGTGSIRYTKTADAFYIHYMDVPPLTLSISDPIPWLPGDTVTVLGGSQNGTVVPVTHSNGQYNLTLTDEILNGDQYVWSFKLAYTSDW</sequence>
<evidence type="ECO:0000256" key="5">
    <source>
        <dbReference type="ARBA" id="ARBA00022801"/>
    </source>
</evidence>
<feature type="signal peptide" evidence="7">
    <location>
        <begin position="1"/>
        <end position="23"/>
    </location>
</feature>
<dbReference type="GO" id="GO:0004560">
    <property type="term" value="F:alpha-L-fucosidase activity"/>
    <property type="evidence" value="ECO:0007669"/>
    <property type="project" value="UniProtKB-EC"/>
</dbReference>
<proteinExistence type="inferred from homology"/>
<feature type="chain" id="PRO_5028361702" description="alpha-L-fucosidase" evidence="7">
    <location>
        <begin position="24"/>
        <end position="609"/>
    </location>
</feature>
<dbReference type="Proteomes" id="UP000053095">
    <property type="component" value="Unassembled WGS sequence"/>
</dbReference>
<dbReference type="Pfam" id="PF01120">
    <property type="entry name" value="Alpha_L_fucos"/>
    <property type="match status" value="1"/>
</dbReference>
<dbReference type="GO" id="GO:0006004">
    <property type="term" value="P:fucose metabolic process"/>
    <property type="evidence" value="ECO:0007669"/>
    <property type="project" value="InterPro"/>
</dbReference>
<keyword evidence="10" id="KW-1185">Reference proteome</keyword>
<dbReference type="SUPFAM" id="SSF51445">
    <property type="entry name" value="(Trans)glycosidases"/>
    <property type="match status" value="1"/>
</dbReference>
<dbReference type="Gene3D" id="3.20.20.80">
    <property type="entry name" value="Glycosidases"/>
    <property type="match status" value="1"/>
</dbReference>
<feature type="domain" description="Glycoside hydrolase family 29 N-terminal" evidence="8">
    <location>
        <begin position="154"/>
        <end position="510"/>
    </location>
</feature>
<gene>
    <name evidence="9" type="ORF">TCE0_034r11813</name>
</gene>
<dbReference type="GO" id="GO:0016139">
    <property type="term" value="P:glycoside catabolic process"/>
    <property type="evidence" value="ECO:0007669"/>
    <property type="project" value="TreeGrafter"/>
</dbReference>
<evidence type="ECO:0000256" key="1">
    <source>
        <dbReference type="ARBA" id="ARBA00004071"/>
    </source>
</evidence>
<evidence type="ECO:0000313" key="10">
    <source>
        <dbReference type="Proteomes" id="UP000053095"/>
    </source>
</evidence>
<organism evidence="9 10">
    <name type="scientific">Talaromyces pinophilus</name>
    <name type="common">Penicillium pinophilum</name>
    <dbReference type="NCBI Taxonomy" id="128442"/>
    <lineage>
        <taxon>Eukaryota</taxon>
        <taxon>Fungi</taxon>
        <taxon>Dikarya</taxon>
        <taxon>Ascomycota</taxon>
        <taxon>Pezizomycotina</taxon>
        <taxon>Eurotiomycetes</taxon>
        <taxon>Eurotiomycetidae</taxon>
        <taxon>Eurotiales</taxon>
        <taxon>Trichocomaceae</taxon>
        <taxon>Talaromyces</taxon>
        <taxon>Talaromyces sect. Talaromyces</taxon>
    </lineage>
</organism>
<reference evidence="10" key="1">
    <citation type="journal article" date="2015" name="Genome Announc.">
        <title>Draft genome sequence of Talaromyces cellulolyticus strain Y-94, a source of lignocellulosic biomass-degrading enzymes.</title>
        <authorList>
            <person name="Fujii T."/>
            <person name="Koike H."/>
            <person name="Sawayama S."/>
            <person name="Yano S."/>
            <person name="Inoue H."/>
        </authorList>
    </citation>
    <scope>NUCLEOTIDE SEQUENCE [LARGE SCALE GENOMIC DNA]</scope>
    <source>
        <strain evidence="10">Y-94</strain>
    </source>
</reference>
<keyword evidence="5" id="KW-0378">Hydrolase</keyword>
<name>A0A6V8HFX4_TALPI</name>
<evidence type="ECO:0000256" key="7">
    <source>
        <dbReference type="SAM" id="SignalP"/>
    </source>
</evidence>
<dbReference type="AlphaFoldDB" id="A0A6V8HFX4"/>
<dbReference type="PANTHER" id="PTHR10030:SF37">
    <property type="entry name" value="ALPHA-L-FUCOSIDASE-RELATED"/>
    <property type="match status" value="1"/>
</dbReference>
<keyword evidence="4 7" id="KW-0732">Signal</keyword>